<dbReference type="OrthoDB" id="2113965at2759"/>
<reference evidence="9 10" key="3">
    <citation type="submission" date="2025-04" db="UniProtKB">
        <authorList>
            <consortium name="RefSeq"/>
        </authorList>
    </citation>
    <scope>IDENTIFICATION</scope>
    <source>
        <strain evidence="9 10">S238N-H82</strain>
        <tissue evidence="9 10">Testes</tissue>
    </source>
</reference>
<dbReference type="InParanoid" id="C3YPQ4"/>
<dbReference type="InterPro" id="IPR036961">
    <property type="entry name" value="Kinesin_motor_dom_sf"/>
</dbReference>
<proteinExistence type="inferred from homology"/>
<dbReference type="GO" id="GO:0008017">
    <property type="term" value="F:microtubule binding"/>
    <property type="evidence" value="ECO:0007669"/>
    <property type="project" value="InterPro"/>
</dbReference>
<dbReference type="GO" id="GO:0005737">
    <property type="term" value="C:cytoplasm"/>
    <property type="evidence" value="ECO:0000318"/>
    <property type="project" value="GO_Central"/>
</dbReference>
<dbReference type="KEGG" id="bfo:118415736"/>
<keyword evidence="8" id="KW-1185">Reference proteome</keyword>
<feature type="region of interest" description="Disordered" evidence="5">
    <location>
        <begin position="807"/>
        <end position="831"/>
    </location>
</feature>
<evidence type="ECO:0000259" key="6">
    <source>
        <dbReference type="PROSITE" id="PS50067"/>
    </source>
</evidence>
<evidence type="ECO:0000256" key="5">
    <source>
        <dbReference type="SAM" id="MobiDB-lite"/>
    </source>
</evidence>
<dbReference type="Proteomes" id="UP000001554">
    <property type="component" value="Chromosome 5"/>
</dbReference>
<keyword evidence="1" id="KW-0547">Nucleotide-binding</keyword>
<dbReference type="SUPFAM" id="SSF52540">
    <property type="entry name" value="P-loop containing nucleoside triphosphate hydrolases"/>
    <property type="match status" value="1"/>
</dbReference>
<dbReference type="InterPro" id="IPR001752">
    <property type="entry name" value="Kinesin_motor_dom"/>
</dbReference>
<dbReference type="GeneID" id="118415736"/>
<dbReference type="SMART" id="SM00129">
    <property type="entry name" value="KISc"/>
    <property type="match status" value="1"/>
</dbReference>
<dbReference type="eggNOG" id="KOG0242">
    <property type="taxonomic scope" value="Eukaryota"/>
</dbReference>
<dbReference type="RefSeq" id="XP_035676411.1">
    <property type="nucleotide sequence ID" value="XM_035820518.1"/>
</dbReference>
<organism>
    <name type="scientific">Branchiostoma floridae</name>
    <name type="common">Florida lancelet</name>
    <name type="synonym">Amphioxus</name>
    <dbReference type="NCBI Taxonomy" id="7739"/>
    <lineage>
        <taxon>Eukaryota</taxon>
        <taxon>Metazoa</taxon>
        <taxon>Chordata</taxon>
        <taxon>Cephalochordata</taxon>
        <taxon>Leptocardii</taxon>
        <taxon>Amphioxiformes</taxon>
        <taxon>Branchiostomatidae</taxon>
        <taxon>Branchiostoma</taxon>
    </lineage>
</organism>
<dbReference type="PANTHER" id="PTHR22106">
    <property type="entry name" value="COILED-COIL DOMAIN-CONTAINING PROTEIN 78"/>
    <property type="match status" value="1"/>
</dbReference>
<evidence type="ECO:0000256" key="1">
    <source>
        <dbReference type="ARBA" id="ARBA00022741"/>
    </source>
</evidence>
<dbReference type="AlphaFoldDB" id="C3YPQ4"/>
<dbReference type="PRINTS" id="PR00380">
    <property type="entry name" value="KINESINHEAVY"/>
</dbReference>
<dbReference type="InterPro" id="IPR027417">
    <property type="entry name" value="P-loop_NTPase"/>
</dbReference>
<dbReference type="Pfam" id="PF14739">
    <property type="entry name" value="DUF4472"/>
    <property type="match status" value="1"/>
</dbReference>
<reference evidence="7" key="1">
    <citation type="journal article" date="2008" name="Nature">
        <title>The amphioxus genome and the evolution of the chordate karyotype.</title>
        <authorList>
            <consortium name="US DOE Joint Genome Institute (JGI-PGF)"/>
            <person name="Putnam N.H."/>
            <person name="Butts T."/>
            <person name="Ferrier D.E.K."/>
            <person name="Furlong R.F."/>
            <person name="Hellsten U."/>
            <person name="Kawashima T."/>
            <person name="Robinson-Rechavi M."/>
            <person name="Shoguchi E."/>
            <person name="Terry A."/>
            <person name="Yu J.-K."/>
            <person name="Benito-Gutierrez E.L."/>
            <person name="Dubchak I."/>
            <person name="Garcia-Fernandez J."/>
            <person name="Gibson-Brown J.J."/>
            <person name="Grigoriev I.V."/>
            <person name="Horton A.C."/>
            <person name="de Jong P.J."/>
            <person name="Jurka J."/>
            <person name="Kapitonov V.V."/>
            <person name="Kohara Y."/>
            <person name="Kuroki Y."/>
            <person name="Lindquist E."/>
            <person name="Lucas S."/>
            <person name="Osoegawa K."/>
            <person name="Pennacchio L.A."/>
            <person name="Salamov A.A."/>
            <person name="Satou Y."/>
            <person name="Sauka-Spengler T."/>
            <person name="Schmutz J."/>
            <person name="Shin-I T."/>
            <person name="Toyoda A."/>
            <person name="Bronner-Fraser M."/>
            <person name="Fujiyama A."/>
            <person name="Holland L.Z."/>
            <person name="Holland P.W.H."/>
            <person name="Satoh N."/>
            <person name="Rokhsar D.S."/>
        </authorList>
    </citation>
    <scope>NUCLEOTIDE SEQUENCE [LARGE SCALE GENOMIC DNA]</scope>
    <source>
        <strain evidence="7">S238N-H82</strain>
        <tissue evidence="7">Testes</tissue>
    </source>
</reference>
<dbReference type="EMBL" id="GG666538">
    <property type="protein sequence ID" value="EEN57838.1"/>
    <property type="molecule type" value="Genomic_DNA"/>
</dbReference>
<feature type="coiled-coil region" evidence="4">
    <location>
        <begin position="582"/>
        <end position="669"/>
    </location>
</feature>
<dbReference type="STRING" id="7739.C3YPQ4"/>
<evidence type="ECO:0000313" key="7">
    <source>
        <dbReference type="EMBL" id="EEN57838.1"/>
    </source>
</evidence>
<dbReference type="Gene3D" id="3.40.850.10">
    <property type="entry name" value="Kinesin motor domain"/>
    <property type="match status" value="1"/>
</dbReference>
<dbReference type="InterPro" id="IPR039873">
    <property type="entry name" value="CCDC78"/>
</dbReference>
<evidence type="ECO:0000313" key="8">
    <source>
        <dbReference type="Proteomes" id="UP000001554"/>
    </source>
</evidence>
<dbReference type="RefSeq" id="XP_035676413.1">
    <property type="nucleotide sequence ID" value="XM_035820520.1"/>
</dbReference>
<dbReference type="Pfam" id="PF00225">
    <property type="entry name" value="Kinesin"/>
    <property type="match status" value="1"/>
</dbReference>
<dbReference type="GO" id="GO:0007018">
    <property type="term" value="P:microtubule-based movement"/>
    <property type="evidence" value="ECO:0007669"/>
    <property type="project" value="InterPro"/>
</dbReference>
<keyword evidence="4" id="KW-0175">Coiled coil</keyword>
<feature type="region of interest" description="Disordered" evidence="5">
    <location>
        <begin position="896"/>
        <end position="927"/>
    </location>
</feature>
<evidence type="ECO:0000313" key="9">
    <source>
        <dbReference type="RefSeq" id="XP_035676411.1"/>
    </source>
</evidence>
<accession>C3YPQ4</accession>
<dbReference type="InterPro" id="IPR029329">
    <property type="entry name" value="DUF4472"/>
</dbReference>
<feature type="domain" description="Kinesin motor" evidence="6">
    <location>
        <begin position="2"/>
        <end position="333"/>
    </location>
</feature>
<dbReference type="GO" id="GO:0005524">
    <property type="term" value="F:ATP binding"/>
    <property type="evidence" value="ECO:0007669"/>
    <property type="project" value="UniProtKB-KW"/>
</dbReference>
<keyword evidence="2" id="KW-0067">ATP-binding</keyword>
<dbReference type="PANTHER" id="PTHR22106:SF5">
    <property type="entry name" value="COILED-COIL DOMAIN-CONTAINING PROTEIN 78"/>
    <property type="match status" value="1"/>
</dbReference>
<comment type="similarity">
    <text evidence="3">Belongs to the TRAFAC class myosin-kinesin ATPase superfamily. Kinesin family.</text>
</comment>
<evidence type="ECO:0000313" key="10">
    <source>
        <dbReference type="RefSeq" id="XP_035676412.1"/>
    </source>
</evidence>
<dbReference type="GO" id="GO:0003777">
    <property type="term" value="F:microtubule motor activity"/>
    <property type="evidence" value="ECO:0007669"/>
    <property type="project" value="InterPro"/>
</dbReference>
<comment type="caution">
    <text evidence="3">Lacks conserved residue(s) required for the propagation of feature annotation.</text>
</comment>
<name>C3YPQ4_BRAFL</name>
<feature type="coiled-coil region" evidence="4">
    <location>
        <begin position="373"/>
        <end position="481"/>
    </location>
</feature>
<dbReference type="RefSeq" id="XP_035676412.1">
    <property type="nucleotide sequence ID" value="XM_035820519.1"/>
</dbReference>
<protein>
    <submittedName>
        <fullName evidence="9 10">Coiled-coil domain-containing protein 78-like</fullName>
    </submittedName>
</protein>
<evidence type="ECO:0000256" key="4">
    <source>
        <dbReference type="SAM" id="Coils"/>
    </source>
</evidence>
<dbReference type="PROSITE" id="PS50067">
    <property type="entry name" value="KINESIN_MOTOR_2"/>
    <property type="match status" value="1"/>
</dbReference>
<dbReference type="OMA" id="PVVNNDM"/>
<evidence type="ECO:0000313" key="11">
    <source>
        <dbReference type="RefSeq" id="XP_035676413.1"/>
    </source>
</evidence>
<sequence length="927" mass="105793">MDIEVIGRIRPSARGEGHHSLNITGNHRITSNDGQSYSFQPLFRQDATNYDVYAKVLEPLLDLFLAGFNVSLLLFGETGSGKAYTMAGDSLNKAGIVPLAIDGCFNRLLDLQDKHREDGGVRDTQRRGKDDVELRMSMYEIYNEIIKDLLTENQQRGSLPIKETAQLGPHLPGLNQIPIFNAAEATNYFRQGWGRRTDVVTDFGPALGYSAAVFQLELSMVTGGSPLPNRSILQVVRLPGAEKLAEDPTKLRMREGPSLNKSLTAFSQLVTELANTRHADRVINYTDSKLTHLMMDALGANAKTRVLCHLPPHCDQYRLSVMLRSCAQLSQVKNFPILNDHLAQGLLCQFRARVLSLQEQLGYEEGHGRALQLHEMRDELKKLTTDNLQLRDKNERLYQKVEQLQSKLNQMAGSRTDLSSKLIFSEEEKLQVSKALVDLQIENNRIQEDYEAANFELKNKVLTLENELMEVTLQKDKLARDLRSTHDRLRTSEKDHKELADEYIILKTNYLALTKEHDREKARNEELGMELLNLVNATSHGRPVQGELTAEIDRLRHVVSRLSTHKPQDAYLGGEEERQQMEKNLFGERERMEEDRRRMKAQYEEDQDKLEGKLKKLRRELQEAQAQAREAQRKAGETAAKLIMAEGKQRQLEIEHSKAQQQFKDMNAEYRTRLIRYVQDIGEYIDTSAGTAPPNQQQLKDMRRYIDAMIADTKQAYKAREEQLSQAAKTYKKQAKQMANKHEQLLIAYSQLREQVLAGGRSLDIDLGLSDVDLQLSDGERELHGAQTVELNRLRRALQDARAEAERAERAAARPKNVTIQEPPGKGPTDWSSVRKQLREFALNTQQELETDNARMKTKVSVLESQLSEAQDYIDKHLVRYKQEIVRLRKLLGQEPATRQGSAGPYLDTEPEFSPRRRGHYRANTSN</sequence>
<reference evidence="8" key="2">
    <citation type="journal article" date="2020" name="Nat. Ecol. Evol.">
        <title>Deeply conserved synteny resolves early events in vertebrate evolution.</title>
        <authorList>
            <person name="Simakov O."/>
            <person name="Marletaz F."/>
            <person name="Yue J.X."/>
            <person name="O'Connell B."/>
            <person name="Jenkins J."/>
            <person name="Brandt A."/>
            <person name="Calef R."/>
            <person name="Tung C.H."/>
            <person name="Huang T.K."/>
            <person name="Schmutz J."/>
            <person name="Satoh N."/>
            <person name="Yu J.K."/>
            <person name="Putnam N.H."/>
            <person name="Green R.E."/>
            <person name="Rokhsar D.S."/>
        </authorList>
    </citation>
    <scope>NUCLEOTIDE SEQUENCE [LARGE SCALE GENOMIC DNA]</scope>
    <source>
        <strain evidence="8">S238N-H82</strain>
    </source>
</reference>
<evidence type="ECO:0000256" key="2">
    <source>
        <dbReference type="ARBA" id="ARBA00022840"/>
    </source>
</evidence>
<evidence type="ECO:0000256" key="3">
    <source>
        <dbReference type="PROSITE-ProRule" id="PRU00283"/>
    </source>
</evidence>
<feature type="coiled-coil region" evidence="4">
    <location>
        <begin position="714"/>
        <end position="755"/>
    </location>
</feature>
<gene>
    <name evidence="9 10 11" type="primary">LOC118415736</name>
    <name evidence="7" type="ORF">BRAFLDRAFT_75956</name>
</gene>